<dbReference type="AlphaFoldDB" id="A0A7W6A159"/>
<gene>
    <name evidence="1" type="ORF">GGQ88_003589</name>
</gene>
<dbReference type="RefSeq" id="WP_183614795.1">
    <property type="nucleotide sequence ID" value="NZ_JACICY010000012.1"/>
</dbReference>
<evidence type="ECO:0000313" key="2">
    <source>
        <dbReference type="Proteomes" id="UP000562395"/>
    </source>
</evidence>
<dbReference type="Proteomes" id="UP000562395">
    <property type="component" value="Unassembled WGS sequence"/>
</dbReference>
<evidence type="ECO:0000313" key="1">
    <source>
        <dbReference type="EMBL" id="MBB3862289.1"/>
    </source>
</evidence>
<protein>
    <submittedName>
        <fullName evidence="1">Uncharacterized protein</fullName>
    </submittedName>
</protein>
<accession>A0A7W6A159</accession>
<dbReference type="EMBL" id="JACICY010000012">
    <property type="protein sequence ID" value="MBB3862289.1"/>
    <property type="molecule type" value="Genomic_DNA"/>
</dbReference>
<name>A0A7W6A159_9SPHN</name>
<keyword evidence="2" id="KW-1185">Reference proteome</keyword>
<reference evidence="1 2" key="1">
    <citation type="submission" date="2020-08" db="EMBL/GenBank/DDBJ databases">
        <title>Genomic Encyclopedia of Type Strains, Phase IV (KMG-IV): sequencing the most valuable type-strain genomes for metagenomic binning, comparative biology and taxonomic classification.</title>
        <authorList>
            <person name="Goeker M."/>
        </authorList>
    </citation>
    <scope>NUCLEOTIDE SEQUENCE [LARGE SCALE GENOMIC DNA]</scope>
    <source>
        <strain evidence="1 2">DSM 14552</strain>
    </source>
</reference>
<comment type="caution">
    <text evidence="1">The sequence shown here is derived from an EMBL/GenBank/DDBJ whole genome shotgun (WGS) entry which is preliminary data.</text>
</comment>
<sequence length="589" mass="66839">MVAKKGPKQLHHFAHHNKGIACSHVAETNAHIWAKQVLEREKRLTIPPIVAEHGGHTEIVSPAKVYVFAHARLEKRLDTIVPDVVLFTEDGTQLIVEVRVTHACEEAKLTKLKNDGLSSIEIDLRRFRTSTDQTAVEEALLTSAPREWLMNAKQALFNTRLRDQLAAEAARKAKEAEDRAKRMAAAEADKARREHEAVARSADRLIRAVRENRRNLRRVPEQMEALLNEFYDVPWSQAPTVGFTVHPLAWQAEIVTAFLTYPNALDYQWADHISTGVALTKISHLLIPAFRDRISEQVRRKLRDELPGHYVPDEAVERFLDGLAGAGYLWPTRDGEFCVAQEYADRLSERERRRQASQRRCDDVKQRVAVVLARLPKVEQAEFDLENWFTTHLRSQNGEPRALCWLGDESFRNFERALKRVELLSEGGPVTEELLGLPLPGEVTRAQIRERDKLVRAASQRRSSLADAAQAELGEEADAWLSSASQDDEELTWIDQAGLDDLSYQRVRGALAAASAKRQAAIRARNEASSRRIALREAAGKIYDQDHLEVFLRASHPRLGKSPLDHCVDQRTLQECLALLPRIRRARLR</sequence>
<organism evidence="1 2">
    <name type="scientific">Novosphingobium hassiacum</name>
    <dbReference type="NCBI Taxonomy" id="173676"/>
    <lineage>
        <taxon>Bacteria</taxon>
        <taxon>Pseudomonadati</taxon>
        <taxon>Pseudomonadota</taxon>
        <taxon>Alphaproteobacteria</taxon>
        <taxon>Sphingomonadales</taxon>
        <taxon>Sphingomonadaceae</taxon>
        <taxon>Novosphingobium</taxon>
    </lineage>
</organism>
<proteinExistence type="predicted"/>